<evidence type="ECO:0008006" key="3">
    <source>
        <dbReference type="Google" id="ProtNLM"/>
    </source>
</evidence>
<name>A0ABT1ZK35_9BURK</name>
<dbReference type="EMBL" id="JANUGW010000001">
    <property type="protein sequence ID" value="MCS0580247.1"/>
    <property type="molecule type" value="Genomic_DNA"/>
</dbReference>
<keyword evidence="2" id="KW-1185">Reference proteome</keyword>
<reference evidence="1 2" key="1">
    <citation type="submission" date="2022-08" db="EMBL/GenBank/DDBJ databases">
        <title>Reclassification of Massilia species as members of the genera Telluria, Duganella, Pseudoduganella, Mokoshia gen. nov. and Zemynaea gen. nov. using orthogonal and non-orthogonal genome-based approaches.</title>
        <authorList>
            <person name="Bowman J.P."/>
        </authorList>
    </citation>
    <scope>NUCLEOTIDE SEQUENCE [LARGE SCALE GENOMIC DNA]</scope>
    <source>
        <strain evidence="1 2">JCM 31316</strain>
    </source>
</reference>
<protein>
    <recommendedName>
        <fullName evidence="3">SGNH hydrolase-type esterase domain-containing protein</fullName>
    </recommendedName>
</protein>
<evidence type="ECO:0000313" key="1">
    <source>
        <dbReference type="EMBL" id="MCS0580247.1"/>
    </source>
</evidence>
<comment type="caution">
    <text evidence="1">The sequence shown here is derived from an EMBL/GenBank/DDBJ whole genome shotgun (WGS) entry which is preliminary data.</text>
</comment>
<evidence type="ECO:0000313" key="2">
    <source>
        <dbReference type="Proteomes" id="UP001204151"/>
    </source>
</evidence>
<accession>A0ABT1ZK35</accession>
<gene>
    <name evidence="1" type="ORF">NX784_01435</name>
</gene>
<proteinExistence type="predicted"/>
<organism evidence="1 2">
    <name type="scientific">Massilia pinisoli</name>
    <dbReference type="NCBI Taxonomy" id="1772194"/>
    <lineage>
        <taxon>Bacteria</taxon>
        <taxon>Pseudomonadati</taxon>
        <taxon>Pseudomonadota</taxon>
        <taxon>Betaproteobacteria</taxon>
        <taxon>Burkholderiales</taxon>
        <taxon>Oxalobacteraceae</taxon>
        <taxon>Telluria group</taxon>
        <taxon>Massilia</taxon>
    </lineage>
</organism>
<dbReference type="Proteomes" id="UP001204151">
    <property type="component" value="Unassembled WGS sequence"/>
</dbReference>
<sequence>MPHIYKPEERWDNADIGYPSALAIGDSWFWYVNNNILGTMINHRALSDDHRNIQLVGYNGARLKDYVGEGKYADTVEHFLRPGFVEVFSEFYISGAGNDAVDVDLALRDHCPPGTDAEGWVDGDGMDAMLFRLQQSLTRLIASIRFAKRDKPTPPPIFVHGYDYPIPDGRGFEFGLIHAGPWLAPAMDRRGVPPDMALRDEIARNLIDRLNDDLLRPLAASIPGVVYIDSRGILPRDGTYRDYWANEMHPTNLGFRRIFEHAWLPRLFEHGIALRPSP</sequence>
<dbReference type="RefSeq" id="WP_258814894.1">
    <property type="nucleotide sequence ID" value="NZ_JANUGW010000001.1"/>
</dbReference>